<dbReference type="EMBL" id="CAFBON010000278">
    <property type="protein sequence ID" value="CAB5006370.1"/>
    <property type="molecule type" value="Genomic_DNA"/>
</dbReference>
<protein>
    <submittedName>
        <fullName evidence="2">Unannotated protein</fullName>
    </submittedName>
</protein>
<dbReference type="AlphaFoldDB" id="A0A6J7PLB4"/>
<evidence type="ECO:0000313" key="2">
    <source>
        <dbReference type="EMBL" id="CAB5006370.1"/>
    </source>
</evidence>
<sequence length="82" mass="9182">MLVRELIDFLRLQDPETEVDITVVQPDEEDENSLDVLHVALVHVLTVPDEETDEDFVWLIGGEAGDVEDFLDAISGDADDED</sequence>
<reference evidence="2" key="1">
    <citation type="submission" date="2020-05" db="EMBL/GenBank/DDBJ databases">
        <authorList>
            <person name="Chiriac C."/>
            <person name="Salcher M."/>
            <person name="Ghai R."/>
            <person name="Kavagutti S V."/>
        </authorList>
    </citation>
    <scope>NUCLEOTIDE SEQUENCE</scope>
</reference>
<dbReference type="EMBL" id="CAFAAJ010000053">
    <property type="protein sequence ID" value="CAB4801454.1"/>
    <property type="molecule type" value="Genomic_DNA"/>
</dbReference>
<organism evidence="2">
    <name type="scientific">freshwater metagenome</name>
    <dbReference type="NCBI Taxonomy" id="449393"/>
    <lineage>
        <taxon>unclassified sequences</taxon>
        <taxon>metagenomes</taxon>
        <taxon>ecological metagenomes</taxon>
    </lineage>
</organism>
<name>A0A6J7PLB4_9ZZZZ</name>
<gene>
    <name evidence="1" type="ORF">UFOPK3001_00989</name>
    <name evidence="2" type="ORF">UFOPK3954_02074</name>
</gene>
<evidence type="ECO:0000313" key="1">
    <source>
        <dbReference type="EMBL" id="CAB4801454.1"/>
    </source>
</evidence>
<accession>A0A6J7PLB4</accession>
<proteinExistence type="predicted"/>